<organism evidence="3 4">
    <name type="scientific">Salix dunnii</name>
    <dbReference type="NCBI Taxonomy" id="1413687"/>
    <lineage>
        <taxon>Eukaryota</taxon>
        <taxon>Viridiplantae</taxon>
        <taxon>Streptophyta</taxon>
        <taxon>Embryophyta</taxon>
        <taxon>Tracheophyta</taxon>
        <taxon>Spermatophyta</taxon>
        <taxon>Magnoliopsida</taxon>
        <taxon>eudicotyledons</taxon>
        <taxon>Gunneridae</taxon>
        <taxon>Pentapetalae</taxon>
        <taxon>rosids</taxon>
        <taxon>fabids</taxon>
        <taxon>Malpighiales</taxon>
        <taxon>Salicaceae</taxon>
        <taxon>Saliceae</taxon>
        <taxon>Salix</taxon>
    </lineage>
</organism>
<evidence type="ECO:0000256" key="1">
    <source>
        <dbReference type="SAM" id="MobiDB-lite"/>
    </source>
</evidence>
<dbReference type="AlphaFoldDB" id="A0A835N7Z3"/>
<dbReference type="PROSITE" id="PS51293">
    <property type="entry name" value="SANT"/>
    <property type="match status" value="1"/>
</dbReference>
<dbReference type="InterPro" id="IPR009057">
    <property type="entry name" value="Homeodomain-like_sf"/>
</dbReference>
<dbReference type="SMART" id="SM00717">
    <property type="entry name" value="SANT"/>
    <property type="match status" value="1"/>
</dbReference>
<gene>
    <name evidence="3" type="ORF">SADUNF_Sadunf02G0148400</name>
</gene>
<comment type="caution">
    <text evidence="3">The sequence shown here is derived from an EMBL/GenBank/DDBJ whole genome shotgun (WGS) entry which is preliminary data.</text>
</comment>
<dbReference type="InterPro" id="IPR017884">
    <property type="entry name" value="SANT_dom"/>
</dbReference>
<evidence type="ECO:0000313" key="4">
    <source>
        <dbReference type="Proteomes" id="UP000657918"/>
    </source>
</evidence>
<feature type="domain" description="SANT" evidence="2">
    <location>
        <begin position="99"/>
        <end position="153"/>
    </location>
</feature>
<evidence type="ECO:0000313" key="3">
    <source>
        <dbReference type="EMBL" id="KAF9687968.1"/>
    </source>
</evidence>
<dbReference type="PANTHER" id="PTHR44042">
    <property type="entry name" value="DUPLICATED HOMEODOMAIN-LIKE SUPERFAMILY PROTEIN-RELATED"/>
    <property type="match status" value="1"/>
</dbReference>
<reference evidence="3 4" key="1">
    <citation type="submission" date="2020-10" db="EMBL/GenBank/DDBJ databases">
        <title>Plant Genome Project.</title>
        <authorList>
            <person name="Zhang R.-G."/>
        </authorList>
    </citation>
    <scope>NUCLEOTIDE SEQUENCE [LARGE SCALE GENOMIC DNA]</scope>
    <source>
        <strain evidence="3">FAFU-HL-1</strain>
        <tissue evidence="3">Leaf</tissue>
    </source>
</reference>
<dbReference type="Proteomes" id="UP000657918">
    <property type="component" value="Unassembled WGS sequence"/>
</dbReference>
<dbReference type="Pfam" id="PF00249">
    <property type="entry name" value="Myb_DNA-binding"/>
    <property type="match status" value="1"/>
</dbReference>
<proteinExistence type="predicted"/>
<accession>A0A835N7Z3</accession>
<protein>
    <recommendedName>
        <fullName evidence="2">SANT domain-containing protein</fullName>
    </recommendedName>
</protein>
<sequence length="301" mass="32670">MENQLGASKSPLSPPKPKNKRIRLGSPPPPSKINIKGPHLPPVTDTIPRLRGTIKPVRTPNGNGKDKNIDLEMQREMENEEKTIRHGVKELVQEYYKKNPGDAWTDREHEQLLMGLRKYGTGNYGKISKKFVKTKNLQQVKNHANLVLQISGQLLRLSTRKGTNTKVGIAKPNPAAASIGSASYVAVPCVADAASGTDGAVEPETNTNVVDQIIGTTSRARPLDLFPTPPPEPTLTMFPVKAPSFPVWSETGSSNVPPGYTYESNLQDRLTHGSTVDEDLSPSSGELDLDLHLGSCCSPSI</sequence>
<dbReference type="SUPFAM" id="SSF46689">
    <property type="entry name" value="Homeodomain-like"/>
    <property type="match status" value="1"/>
</dbReference>
<dbReference type="CDD" id="cd00167">
    <property type="entry name" value="SANT"/>
    <property type="match status" value="1"/>
</dbReference>
<dbReference type="OrthoDB" id="841109at2759"/>
<dbReference type="InterPro" id="IPR001005">
    <property type="entry name" value="SANT/Myb"/>
</dbReference>
<evidence type="ECO:0000259" key="2">
    <source>
        <dbReference type="PROSITE" id="PS51293"/>
    </source>
</evidence>
<dbReference type="Gene3D" id="1.10.10.60">
    <property type="entry name" value="Homeodomain-like"/>
    <property type="match status" value="1"/>
</dbReference>
<keyword evidence="4" id="KW-1185">Reference proteome</keyword>
<name>A0A835N7Z3_9ROSI</name>
<feature type="region of interest" description="Disordered" evidence="1">
    <location>
        <begin position="1"/>
        <end position="68"/>
    </location>
</feature>
<feature type="region of interest" description="Disordered" evidence="1">
    <location>
        <begin position="270"/>
        <end position="289"/>
    </location>
</feature>
<dbReference type="PANTHER" id="PTHR44042:SF15">
    <property type="entry name" value="DUPLICATED HOMEODOMAIN-LIKE SUPERFAMILY PROTEIN"/>
    <property type="match status" value="1"/>
</dbReference>
<dbReference type="EMBL" id="JADGMS010000002">
    <property type="protein sequence ID" value="KAF9687968.1"/>
    <property type="molecule type" value="Genomic_DNA"/>
</dbReference>